<feature type="domain" description="DDE Tnp4" evidence="8">
    <location>
        <begin position="182"/>
        <end position="348"/>
    </location>
</feature>
<sequence>MNHNRDIMWHRRNVLRRRRAVAALLLIASHSRADREFWVKNWVARRTEKGFHHNLFMELQLEDPNKFRRCLRMDVANFEFLLEKVSPLIVKQDTHLRKSISAAERLSVTLRHLATGETQESLSLNYRLGQSTISGIIKETVRAISEVLSSEFLRFPSSQEEWEAVAGGYAERWNFPHCIGAMDGKHVRIDPPVKSGSMFYNYKQTFSIVLLALVDADLRFVYVDSGANGRASDRGIWNRCTLKAYIESDNSCIPAPSPLPGTAQDYPYVILGDEGFTLSEKLLIPYPKDTCHNRRDRRIFNYRLSRARRCSENAFGVMGARFQILRAPMRYDPDDANQVMLAIMCLHNYLRSSVVGRALYAPYQMLDNEDILTGTVTRGEYRDVQVNGLVRFVNQGGNRHADAALNLRDQWSGYMNTVGAVPWQERMVTVPAP</sequence>
<reference evidence="10" key="1">
    <citation type="submission" date="2025-08" db="UniProtKB">
        <authorList>
            <consortium name="RefSeq"/>
        </authorList>
    </citation>
    <scope>IDENTIFICATION</scope>
    <source>
        <tissue evidence="10">Total insect</tissue>
    </source>
</reference>
<organism evidence="10">
    <name type="scientific">Thrips palmi</name>
    <name type="common">Melon thrips</name>
    <dbReference type="NCBI Taxonomy" id="161013"/>
    <lineage>
        <taxon>Eukaryota</taxon>
        <taxon>Metazoa</taxon>
        <taxon>Ecdysozoa</taxon>
        <taxon>Arthropoda</taxon>
        <taxon>Hexapoda</taxon>
        <taxon>Insecta</taxon>
        <taxon>Pterygota</taxon>
        <taxon>Neoptera</taxon>
        <taxon>Paraneoptera</taxon>
        <taxon>Thysanoptera</taxon>
        <taxon>Terebrantia</taxon>
        <taxon>Thripoidea</taxon>
        <taxon>Thripidae</taxon>
        <taxon>Thrips</taxon>
    </lineage>
</organism>
<evidence type="ECO:0000313" key="10">
    <source>
        <dbReference type="RefSeq" id="XP_034246598.1"/>
    </source>
</evidence>
<dbReference type="GO" id="GO:0004518">
    <property type="term" value="F:nuclease activity"/>
    <property type="evidence" value="ECO:0007669"/>
    <property type="project" value="UniProtKB-KW"/>
</dbReference>
<evidence type="ECO:0000256" key="7">
    <source>
        <dbReference type="ARBA" id="ARBA00023242"/>
    </source>
</evidence>
<dbReference type="PANTHER" id="PTHR22930">
    <property type="match status" value="1"/>
</dbReference>
<proteinExistence type="inferred from homology"/>
<comment type="cofactor">
    <cofactor evidence="1">
        <name>a divalent metal cation</name>
        <dbReference type="ChEBI" id="CHEBI:60240"/>
    </cofactor>
</comment>
<dbReference type="InterPro" id="IPR045249">
    <property type="entry name" value="HARBI1-like"/>
</dbReference>
<evidence type="ECO:0000259" key="8">
    <source>
        <dbReference type="Pfam" id="PF13359"/>
    </source>
</evidence>
<comment type="similarity">
    <text evidence="3">Belongs to the HARBI1 family.</text>
</comment>
<evidence type="ECO:0000256" key="2">
    <source>
        <dbReference type="ARBA" id="ARBA00004123"/>
    </source>
</evidence>
<dbReference type="GO" id="GO:0046872">
    <property type="term" value="F:metal ion binding"/>
    <property type="evidence" value="ECO:0007669"/>
    <property type="project" value="UniProtKB-KW"/>
</dbReference>
<evidence type="ECO:0000256" key="3">
    <source>
        <dbReference type="ARBA" id="ARBA00006958"/>
    </source>
</evidence>
<dbReference type="AlphaFoldDB" id="A0A6P8Z280"/>
<dbReference type="FunCoup" id="A0A6P8Z280">
    <property type="interactions" value="1"/>
</dbReference>
<dbReference type="RefSeq" id="XP_034246598.1">
    <property type="nucleotide sequence ID" value="XM_034390707.1"/>
</dbReference>
<keyword evidence="9" id="KW-1185">Reference proteome</keyword>
<gene>
    <name evidence="10" type="primary">LOC117648273</name>
</gene>
<name>A0A6P8Z280_THRPL</name>
<dbReference type="InterPro" id="IPR027806">
    <property type="entry name" value="HARBI1_dom"/>
</dbReference>
<comment type="subcellular location">
    <subcellularLocation>
        <location evidence="2">Nucleus</location>
    </subcellularLocation>
</comment>
<dbReference type="KEGG" id="tpal:117648273"/>
<evidence type="ECO:0000256" key="1">
    <source>
        <dbReference type="ARBA" id="ARBA00001968"/>
    </source>
</evidence>
<dbReference type="PANTHER" id="PTHR22930:SF269">
    <property type="entry name" value="NUCLEASE HARBI1-LIKE PROTEIN"/>
    <property type="match status" value="1"/>
</dbReference>
<dbReference type="Pfam" id="PF13359">
    <property type="entry name" value="DDE_Tnp_4"/>
    <property type="match status" value="1"/>
</dbReference>
<evidence type="ECO:0000313" key="9">
    <source>
        <dbReference type="Proteomes" id="UP000515158"/>
    </source>
</evidence>
<keyword evidence="5" id="KW-0479">Metal-binding</keyword>
<keyword evidence="7" id="KW-0539">Nucleus</keyword>
<evidence type="ECO:0000256" key="5">
    <source>
        <dbReference type="ARBA" id="ARBA00022723"/>
    </source>
</evidence>
<dbReference type="InParanoid" id="A0A6P8Z280"/>
<protein>
    <submittedName>
        <fullName evidence="10">Protein ANTAGONIST OF LIKE HETEROCHROMATIN PROTEIN 1-like</fullName>
    </submittedName>
</protein>
<evidence type="ECO:0000256" key="6">
    <source>
        <dbReference type="ARBA" id="ARBA00022801"/>
    </source>
</evidence>
<accession>A0A6P8Z280</accession>
<dbReference type="OrthoDB" id="2668416at2759"/>
<dbReference type="GO" id="GO:0005634">
    <property type="term" value="C:nucleus"/>
    <property type="evidence" value="ECO:0007669"/>
    <property type="project" value="UniProtKB-SubCell"/>
</dbReference>
<dbReference type="GO" id="GO:0016787">
    <property type="term" value="F:hydrolase activity"/>
    <property type="evidence" value="ECO:0007669"/>
    <property type="project" value="UniProtKB-KW"/>
</dbReference>
<dbReference type="Proteomes" id="UP000515158">
    <property type="component" value="Unplaced"/>
</dbReference>
<keyword evidence="6" id="KW-0378">Hydrolase</keyword>
<keyword evidence="4" id="KW-0540">Nuclease</keyword>
<dbReference type="GeneID" id="117648273"/>
<evidence type="ECO:0000256" key="4">
    <source>
        <dbReference type="ARBA" id="ARBA00022722"/>
    </source>
</evidence>